<dbReference type="EMBL" id="MWVS01000133">
    <property type="protein sequence ID" value="OPG86764.1"/>
    <property type="molecule type" value="Genomic_DNA"/>
</dbReference>
<comment type="caution">
    <text evidence="1">The sequence shown here is derived from an EMBL/GenBank/DDBJ whole genome shotgun (WGS) entry which is preliminary data.</text>
</comment>
<name>A0A1V4FIP5_LIMRT</name>
<gene>
    <name evidence="1" type="ORF">B5D07_11170</name>
</gene>
<dbReference type="Proteomes" id="UP000189795">
    <property type="component" value="Unassembled WGS sequence"/>
</dbReference>
<protein>
    <submittedName>
        <fullName evidence="1">Uncharacterized protein</fullName>
    </submittedName>
</protein>
<reference evidence="1 2" key="1">
    <citation type="submission" date="2017-03" db="EMBL/GenBank/DDBJ databases">
        <title>Antibiotic resistance of probiotic microorganisms.</title>
        <authorList>
            <person name="Sanudo A.I."/>
            <person name="Olivares M."/>
            <person name="Banuelos O."/>
        </authorList>
    </citation>
    <scope>NUCLEOTIDE SEQUENCE [LARGE SCALE GENOMIC DNA]</scope>
    <source>
        <strain evidence="1 2">CECT8605</strain>
    </source>
</reference>
<organism evidence="1 2">
    <name type="scientific">Limosilactobacillus reuteri</name>
    <name type="common">Lactobacillus reuteri</name>
    <dbReference type="NCBI Taxonomy" id="1598"/>
    <lineage>
        <taxon>Bacteria</taxon>
        <taxon>Bacillati</taxon>
        <taxon>Bacillota</taxon>
        <taxon>Bacilli</taxon>
        <taxon>Lactobacillales</taxon>
        <taxon>Lactobacillaceae</taxon>
        <taxon>Limosilactobacillus</taxon>
    </lineage>
</organism>
<accession>A0A1V4FIP5</accession>
<proteinExistence type="predicted"/>
<dbReference type="Pfam" id="PF17363">
    <property type="entry name" value="DUF5388"/>
    <property type="match status" value="1"/>
</dbReference>
<evidence type="ECO:0000313" key="1">
    <source>
        <dbReference type="EMBL" id="OPG86764.1"/>
    </source>
</evidence>
<sequence>MINMAKHKNYTTSVSLSNVARNKLIALANIEEITQKDLLNKLIDKEIAQLSSKDKSNFAFILKAIEIKDNFRNDKKRGNYNDKETR</sequence>
<dbReference type="AlphaFoldDB" id="A0A1V4FIP5"/>
<dbReference type="InterPro" id="IPR035528">
    <property type="entry name" value="DUF5388"/>
</dbReference>
<evidence type="ECO:0000313" key="2">
    <source>
        <dbReference type="Proteomes" id="UP000189795"/>
    </source>
</evidence>